<dbReference type="AlphaFoldDB" id="A0A803R152"/>
<keyword evidence="1" id="KW-0472">Membrane</keyword>
<feature type="transmembrane region" description="Helical" evidence="1">
    <location>
        <begin position="6"/>
        <end position="28"/>
    </location>
</feature>
<dbReference type="EnsemblPlants" id="novel_model_3843_5bd9a17a">
    <property type="protein sequence ID" value="cds.novel_model_3843_5bd9a17a"/>
    <property type="gene ID" value="novel_gene_2056_5bd9a17a"/>
</dbReference>
<keyword evidence="3" id="KW-1185">Reference proteome</keyword>
<evidence type="ECO:0000313" key="2">
    <source>
        <dbReference type="EnsemblPlants" id="cds.novel_model_3843_5bd9a17a"/>
    </source>
</evidence>
<dbReference type="Gramene" id="novel_model_3843_5bd9a17a">
    <property type="protein sequence ID" value="cds.novel_model_3843_5bd9a17a"/>
    <property type="gene ID" value="novel_gene_2056_5bd9a17a"/>
</dbReference>
<reference evidence="2" key="1">
    <citation type="submission" date="2018-11" db="EMBL/GenBank/DDBJ databases">
        <authorList>
            <person name="Grassa J C."/>
        </authorList>
    </citation>
    <scope>NUCLEOTIDE SEQUENCE [LARGE SCALE GENOMIC DNA]</scope>
</reference>
<keyword evidence="1" id="KW-1133">Transmembrane helix</keyword>
<evidence type="ECO:0000313" key="3">
    <source>
        <dbReference type="Proteomes" id="UP000596661"/>
    </source>
</evidence>
<reference evidence="2" key="2">
    <citation type="submission" date="2021-03" db="UniProtKB">
        <authorList>
            <consortium name="EnsemblPlants"/>
        </authorList>
    </citation>
    <scope>IDENTIFICATION</scope>
</reference>
<dbReference type="EMBL" id="UZAU01000339">
    <property type="status" value="NOT_ANNOTATED_CDS"/>
    <property type="molecule type" value="Genomic_DNA"/>
</dbReference>
<organism evidence="2 3">
    <name type="scientific">Cannabis sativa</name>
    <name type="common">Hemp</name>
    <name type="synonym">Marijuana</name>
    <dbReference type="NCBI Taxonomy" id="3483"/>
    <lineage>
        <taxon>Eukaryota</taxon>
        <taxon>Viridiplantae</taxon>
        <taxon>Streptophyta</taxon>
        <taxon>Embryophyta</taxon>
        <taxon>Tracheophyta</taxon>
        <taxon>Spermatophyta</taxon>
        <taxon>Magnoliopsida</taxon>
        <taxon>eudicotyledons</taxon>
        <taxon>Gunneridae</taxon>
        <taxon>Pentapetalae</taxon>
        <taxon>rosids</taxon>
        <taxon>fabids</taxon>
        <taxon>Rosales</taxon>
        <taxon>Cannabaceae</taxon>
        <taxon>Cannabis</taxon>
    </lineage>
</organism>
<evidence type="ECO:0000256" key="1">
    <source>
        <dbReference type="SAM" id="Phobius"/>
    </source>
</evidence>
<sequence length="60" mass="7070">MYVFKNIYHISLITISLLLSFLILRLLLKPIHEKHRALLNKPNKKCSPVLLILVNNIIEY</sequence>
<name>A0A803R152_CANSA</name>
<proteinExistence type="predicted"/>
<protein>
    <submittedName>
        <fullName evidence="2">Uncharacterized protein</fullName>
    </submittedName>
</protein>
<accession>A0A803R152</accession>
<dbReference type="Proteomes" id="UP000596661">
    <property type="component" value="Chromosome 3"/>
</dbReference>
<keyword evidence="1" id="KW-0812">Transmembrane</keyword>